<keyword evidence="1" id="KW-0732">Signal</keyword>
<sequence length="148" mass="16542">MRFLSSLSAVILLLSACLAWQAESNTLDAKPQNALTMNLLINQKSFPVILADNPTARAFAESTPLTVTMNDLNNNEKYHYLSRPLPAQPKTAGHIKAGDLMLFGNDCLVLFYKDFPSSYRYTRIGTVQNPQQWVQMLGNNTVTVTFSR</sequence>
<dbReference type="InterPro" id="IPR029000">
    <property type="entry name" value="Cyclophilin-like_dom_sf"/>
</dbReference>
<dbReference type="Pfam" id="PF18050">
    <property type="entry name" value="Cyclophil_like2"/>
    <property type="match status" value="1"/>
</dbReference>
<feature type="chain" id="PRO_5012034175" description="Cyclophilin-like domain-containing protein" evidence="1">
    <location>
        <begin position="23"/>
        <end position="148"/>
    </location>
</feature>
<dbReference type="PROSITE" id="PS51257">
    <property type="entry name" value="PROKAR_LIPOPROTEIN"/>
    <property type="match status" value="1"/>
</dbReference>
<dbReference type="Proteomes" id="UP000196368">
    <property type="component" value="Unassembled WGS sequence"/>
</dbReference>
<organism evidence="3 4">
    <name type="scientific">Candidatus Avelusimicrobium gallicola</name>
    <dbReference type="NCBI Taxonomy" id="2562704"/>
    <lineage>
        <taxon>Bacteria</taxon>
        <taxon>Pseudomonadati</taxon>
        <taxon>Elusimicrobiota</taxon>
        <taxon>Elusimicrobia</taxon>
        <taxon>Elusimicrobiales</taxon>
        <taxon>Elusimicrobiaceae</taxon>
        <taxon>Candidatus Avelusimicrobium</taxon>
    </lineage>
</organism>
<protein>
    <recommendedName>
        <fullName evidence="2">Cyclophilin-like domain-containing protein</fullName>
    </recommendedName>
</protein>
<name>A0A1Y4DDU3_9BACT</name>
<dbReference type="AlphaFoldDB" id="A0A1Y4DDU3"/>
<dbReference type="RefSeq" id="WP_087287704.1">
    <property type="nucleotide sequence ID" value="NZ_NFJD01000002.1"/>
</dbReference>
<dbReference type="SUPFAM" id="SSF50891">
    <property type="entry name" value="Cyclophilin-like"/>
    <property type="match status" value="1"/>
</dbReference>
<dbReference type="Gene3D" id="2.40.100.20">
    <property type="match status" value="1"/>
</dbReference>
<feature type="signal peptide" evidence="1">
    <location>
        <begin position="1"/>
        <end position="22"/>
    </location>
</feature>
<evidence type="ECO:0000313" key="3">
    <source>
        <dbReference type="EMBL" id="OUO56812.1"/>
    </source>
</evidence>
<keyword evidence="4" id="KW-1185">Reference proteome</keyword>
<gene>
    <name evidence="3" type="ORF">B5F75_02915</name>
</gene>
<evidence type="ECO:0000256" key="1">
    <source>
        <dbReference type="SAM" id="SignalP"/>
    </source>
</evidence>
<accession>A0A1Y4DDU3</accession>
<comment type="caution">
    <text evidence="3">The sequence shown here is derived from an EMBL/GenBank/DDBJ whole genome shotgun (WGS) entry which is preliminary data.</text>
</comment>
<feature type="domain" description="Cyclophilin-like" evidence="2">
    <location>
        <begin position="41"/>
        <end position="147"/>
    </location>
</feature>
<reference evidence="4" key="1">
    <citation type="submission" date="2017-04" db="EMBL/GenBank/DDBJ databases">
        <title>Function of individual gut microbiota members based on whole genome sequencing of pure cultures obtained from chicken caecum.</title>
        <authorList>
            <person name="Medvecky M."/>
            <person name="Cejkova D."/>
            <person name="Polansky O."/>
            <person name="Karasova D."/>
            <person name="Kubasova T."/>
            <person name="Cizek A."/>
            <person name="Rychlik I."/>
        </authorList>
    </citation>
    <scope>NUCLEOTIDE SEQUENCE [LARGE SCALE GENOMIC DNA]</scope>
    <source>
        <strain evidence="4">An273</strain>
    </source>
</reference>
<dbReference type="InterPro" id="IPR041183">
    <property type="entry name" value="Cyclophilin-like"/>
</dbReference>
<proteinExistence type="predicted"/>
<evidence type="ECO:0000259" key="2">
    <source>
        <dbReference type="Pfam" id="PF18050"/>
    </source>
</evidence>
<evidence type="ECO:0000313" key="4">
    <source>
        <dbReference type="Proteomes" id="UP000196368"/>
    </source>
</evidence>
<dbReference type="EMBL" id="NFJD01000002">
    <property type="protein sequence ID" value="OUO56812.1"/>
    <property type="molecule type" value="Genomic_DNA"/>
</dbReference>